<dbReference type="Pfam" id="PF08241">
    <property type="entry name" value="Methyltransf_11"/>
    <property type="match status" value="1"/>
</dbReference>
<dbReference type="EC" id="2.1.1.-" evidence="3"/>
<dbReference type="GO" id="GO:0008168">
    <property type="term" value="F:methyltransferase activity"/>
    <property type="evidence" value="ECO:0007669"/>
    <property type="project" value="UniProtKB-KW"/>
</dbReference>
<gene>
    <name evidence="3" type="ORF">R3P93_02640</name>
</gene>
<dbReference type="CDD" id="cd02440">
    <property type="entry name" value="AdoMet_MTases"/>
    <property type="match status" value="1"/>
</dbReference>
<protein>
    <submittedName>
        <fullName evidence="3">Class I SAM-dependent methyltransferase</fullName>
        <ecNumber evidence="3">2.1.1.-</ecNumber>
    </submittedName>
</protein>
<comment type="caution">
    <text evidence="3">The sequence shown here is derived from an EMBL/GenBank/DDBJ whole genome shotgun (WGS) entry which is preliminary data.</text>
</comment>
<organism evidence="3 4">
    <name type="scientific">Rhodococcus cerastii</name>
    <dbReference type="NCBI Taxonomy" id="908616"/>
    <lineage>
        <taxon>Bacteria</taxon>
        <taxon>Bacillati</taxon>
        <taxon>Actinomycetota</taxon>
        <taxon>Actinomycetes</taxon>
        <taxon>Mycobacteriales</taxon>
        <taxon>Nocardiaceae</taxon>
        <taxon>Rhodococcus</taxon>
    </lineage>
</organism>
<name>A0ABU4CVG5_9NOCA</name>
<sequence>MTASPHDGVNRSISNSVPSASSETDDRQVDPAPNPHATAEQVEAARSDTKLAQVLYHDWEAETYDDKWSISYDERCIDYARGRFDQAVSGDASAQSALPYGRALELGCGTGFFLLNLMQAGIADKGSVTDLSPGMVKVALRNAEHLGLDVDGRVADAETIPYDDNTFDLVVGHAVLHHIPDVEQSLREVLRVLKPGGRFVFAGEPTTVGNFYARWLGRITWEATTRATKLPFLASWRKPQEELDESSRAAALEAVVDLHTFDPTDLEHIALSAGAESVQANTEEFAAALLGWPVRTFEAAVPEGKLGWNWAKFAFGGWKTLSWVDENVLQHVVPRGLFYNVMITGIKPAPRA</sequence>
<keyword evidence="3" id="KW-0489">Methyltransferase</keyword>
<dbReference type="InterPro" id="IPR013216">
    <property type="entry name" value="Methyltransf_11"/>
</dbReference>
<keyword evidence="4" id="KW-1185">Reference proteome</keyword>
<dbReference type="Proteomes" id="UP001186104">
    <property type="component" value="Unassembled WGS sequence"/>
</dbReference>
<evidence type="ECO:0000259" key="2">
    <source>
        <dbReference type="Pfam" id="PF08241"/>
    </source>
</evidence>
<dbReference type="GO" id="GO:0032259">
    <property type="term" value="P:methylation"/>
    <property type="evidence" value="ECO:0007669"/>
    <property type="project" value="UniProtKB-KW"/>
</dbReference>
<evidence type="ECO:0000313" key="4">
    <source>
        <dbReference type="Proteomes" id="UP001186104"/>
    </source>
</evidence>
<keyword evidence="3" id="KW-0808">Transferase</keyword>
<dbReference type="PANTHER" id="PTHR42912:SF93">
    <property type="entry name" value="N6-ADENOSINE-METHYLTRANSFERASE TMT1A"/>
    <property type="match status" value="1"/>
</dbReference>
<dbReference type="Gene3D" id="3.40.50.150">
    <property type="entry name" value="Vaccinia Virus protein VP39"/>
    <property type="match status" value="1"/>
</dbReference>
<dbReference type="InterPro" id="IPR029063">
    <property type="entry name" value="SAM-dependent_MTases_sf"/>
</dbReference>
<dbReference type="RefSeq" id="WP_269593579.1">
    <property type="nucleotide sequence ID" value="NZ_JAWLKF010000001.1"/>
</dbReference>
<feature type="region of interest" description="Disordered" evidence="1">
    <location>
        <begin position="1"/>
        <end position="44"/>
    </location>
</feature>
<reference evidence="3 4" key="1">
    <citation type="submission" date="2023-10" db="EMBL/GenBank/DDBJ databases">
        <title>Development of a sustainable strategy for remediation of hydrocarbon-contaminated territories based on the waste exchange concept.</title>
        <authorList>
            <person name="Krivoruchko A."/>
        </authorList>
    </citation>
    <scope>NUCLEOTIDE SEQUENCE [LARGE SCALE GENOMIC DNA]</scope>
    <source>
        <strain evidence="3 4">IEGM 1327</strain>
    </source>
</reference>
<feature type="domain" description="Methyltransferase type 11" evidence="2">
    <location>
        <begin position="104"/>
        <end position="201"/>
    </location>
</feature>
<feature type="compositionally biased region" description="Polar residues" evidence="1">
    <location>
        <begin position="11"/>
        <end position="22"/>
    </location>
</feature>
<dbReference type="EMBL" id="JAWLKF010000001">
    <property type="protein sequence ID" value="MDV6301454.1"/>
    <property type="molecule type" value="Genomic_DNA"/>
</dbReference>
<evidence type="ECO:0000313" key="3">
    <source>
        <dbReference type="EMBL" id="MDV6301454.1"/>
    </source>
</evidence>
<accession>A0ABU4CVG5</accession>
<dbReference type="PANTHER" id="PTHR42912">
    <property type="entry name" value="METHYLTRANSFERASE"/>
    <property type="match status" value="1"/>
</dbReference>
<proteinExistence type="predicted"/>
<dbReference type="SUPFAM" id="SSF53335">
    <property type="entry name" value="S-adenosyl-L-methionine-dependent methyltransferases"/>
    <property type="match status" value="1"/>
</dbReference>
<evidence type="ECO:0000256" key="1">
    <source>
        <dbReference type="SAM" id="MobiDB-lite"/>
    </source>
</evidence>
<dbReference type="InterPro" id="IPR050508">
    <property type="entry name" value="Methyltransf_Superfamily"/>
</dbReference>